<dbReference type="InterPro" id="IPR001173">
    <property type="entry name" value="Glyco_trans_2-like"/>
</dbReference>
<sequence length="285" mass="32639">MFTVSYPGVEPYISDFFHSLCKQTDKNFAIFLLNDGVSDIRRFLEGFDFSIKVLEQEGHPAALRKAGIQWAISEGAESIIFADADDYFADNRIEISKKMLVEHDVVCNEILLTGQKFPQPVPMLRELVKDEMVISIEDIVNGNCLGLSNTSIKADKISALMSEIPDDVIAFDWAFFTLCLHCGAKAIFTNKTQTYYRQHGDNIASPCSFSDEQILRGVKVKRDHYNFLAKFYDGYINLSVKFERLYSRLQSDVLLKEDYCKAIRLNANDLSLWWEPIKTLEELRL</sequence>
<accession>A0A975BZ53</accession>
<organism evidence="2 3">
    <name type="scientific">Desulfonema magnum</name>
    <dbReference type="NCBI Taxonomy" id="45655"/>
    <lineage>
        <taxon>Bacteria</taxon>
        <taxon>Pseudomonadati</taxon>
        <taxon>Thermodesulfobacteriota</taxon>
        <taxon>Desulfobacteria</taxon>
        <taxon>Desulfobacterales</taxon>
        <taxon>Desulfococcaceae</taxon>
        <taxon>Desulfonema</taxon>
    </lineage>
</organism>
<dbReference type="InterPro" id="IPR029044">
    <property type="entry name" value="Nucleotide-diphossugar_trans"/>
</dbReference>
<name>A0A975BZ53_9BACT</name>
<dbReference type="CDD" id="cd00761">
    <property type="entry name" value="Glyco_tranf_GTA_type"/>
    <property type="match status" value="1"/>
</dbReference>
<protein>
    <submittedName>
        <fullName evidence="2">Glycosyltransferase domain-containing protein</fullName>
    </submittedName>
</protein>
<dbReference type="AlphaFoldDB" id="A0A975BZ53"/>
<dbReference type="Proteomes" id="UP000663722">
    <property type="component" value="Chromosome"/>
</dbReference>
<dbReference type="KEGG" id="dmm:dnm_097140"/>
<gene>
    <name evidence="2" type="ORF">dnm_097140</name>
</gene>
<evidence type="ECO:0000259" key="1">
    <source>
        <dbReference type="Pfam" id="PF00535"/>
    </source>
</evidence>
<dbReference type="Pfam" id="PF00535">
    <property type="entry name" value="Glycos_transf_2"/>
    <property type="match status" value="1"/>
</dbReference>
<dbReference type="SUPFAM" id="SSF53448">
    <property type="entry name" value="Nucleotide-diphospho-sugar transferases"/>
    <property type="match status" value="1"/>
</dbReference>
<evidence type="ECO:0000313" key="2">
    <source>
        <dbReference type="EMBL" id="QTA93610.1"/>
    </source>
</evidence>
<reference evidence="2" key="1">
    <citation type="journal article" date="2021" name="Microb. Physiol.">
        <title>Proteogenomic Insights into the Physiology of Marine, Sulfate-Reducing, Filamentous Desulfonema limicola and Desulfonema magnum.</title>
        <authorList>
            <person name="Schnaars V."/>
            <person name="Wohlbrand L."/>
            <person name="Scheve S."/>
            <person name="Hinrichs C."/>
            <person name="Reinhardt R."/>
            <person name="Rabus R."/>
        </authorList>
    </citation>
    <scope>NUCLEOTIDE SEQUENCE</scope>
    <source>
        <strain evidence="2">4be13</strain>
    </source>
</reference>
<dbReference type="Gene3D" id="3.90.550.10">
    <property type="entry name" value="Spore Coat Polysaccharide Biosynthesis Protein SpsA, Chain A"/>
    <property type="match status" value="1"/>
</dbReference>
<keyword evidence="3" id="KW-1185">Reference proteome</keyword>
<feature type="domain" description="Glycosyltransferase 2-like" evidence="1">
    <location>
        <begin position="10"/>
        <end position="119"/>
    </location>
</feature>
<evidence type="ECO:0000313" key="3">
    <source>
        <dbReference type="Proteomes" id="UP000663722"/>
    </source>
</evidence>
<dbReference type="EMBL" id="CP061800">
    <property type="protein sequence ID" value="QTA93610.1"/>
    <property type="molecule type" value="Genomic_DNA"/>
</dbReference>
<proteinExistence type="predicted"/>